<dbReference type="SUPFAM" id="SSF102400">
    <property type="entry name" value="DNA polymerase III chi subunit"/>
    <property type="match status" value="1"/>
</dbReference>
<evidence type="ECO:0000313" key="2">
    <source>
        <dbReference type="Proteomes" id="UP000530571"/>
    </source>
</evidence>
<dbReference type="EC" id="2.7.7.7" evidence="1"/>
<gene>
    <name evidence="1" type="ORF">GGR30_000438</name>
</gene>
<comment type="caution">
    <text evidence="1">The sequence shown here is derived from an EMBL/GenBank/DDBJ whole genome shotgun (WGS) entry which is preliminary data.</text>
</comment>
<dbReference type="EMBL" id="JACIDZ010000001">
    <property type="protein sequence ID" value="MBB4120543.1"/>
    <property type="molecule type" value="Genomic_DNA"/>
</dbReference>
<dbReference type="GO" id="GO:0032298">
    <property type="term" value="P:positive regulation of DNA-templated DNA replication initiation"/>
    <property type="evidence" value="ECO:0007669"/>
    <property type="project" value="TreeGrafter"/>
</dbReference>
<reference evidence="1 2" key="1">
    <citation type="submission" date="2020-08" db="EMBL/GenBank/DDBJ databases">
        <title>Genomic Encyclopedia of Type Strains, Phase IV (KMG-IV): sequencing the most valuable type-strain genomes for metagenomic binning, comparative biology and taxonomic classification.</title>
        <authorList>
            <person name="Goeker M."/>
        </authorList>
    </citation>
    <scope>NUCLEOTIDE SEQUENCE [LARGE SCALE GENOMIC DNA]</scope>
    <source>
        <strain evidence="1 2">DSM 28101</strain>
    </source>
</reference>
<dbReference type="AlphaFoldDB" id="A0A7W6KFX9"/>
<name>A0A7W6KFX9_9HYPH</name>
<dbReference type="Gene3D" id="3.40.50.10110">
    <property type="entry name" value="DNA polymerase III subunit chi"/>
    <property type="match status" value="1"/>
</dbReference>
<protein>
    <submittedName>
        <fullName evidence="1">DNA polymerase-3 subunit chi</fullName>
        <ecNumber evidence="1">2.7.7.7</ecNumber>
    </submittedName>
</protein>
<evidence type="ECO:0000313" key="1">
    <source>
        <dbReference type="EMBL" id="MBB4120543.1"/>
    </source>
</evidence>
<dbReference type="PANTHER" id="PTHR38767:SF1">
    <property type="entry name" value="DNA POLYMERASE III SUBUNIT CHI"/>
    <property type="match status" value="1"/>
</dbReference>
<keyword evidence="2" id="KW-1185">Reference proteome</keyword>
<dbReference type="InterPro" id="IPR007459">
    <property type="entry name" value="DNA_pol3_chi"/>
</dbReference>
<proteinExistence type="predicted"/>
<dbReference type="NCBIfam" id="NF004347">
    <property type="entry name" value="PRK05728.1-4"/>
    <property type="match status" value="1"/>
</dbReference>
<keyword evidence="1" id="KW-0808">Transferase</keyword>
<sequence length="156" mass="17348">MSGEGGPVTEILFYHLTESLREAALPPLVEKSLERGWRVAIQTASEAERDRLDGILWTFRADSFIPHGTDGEDNIDAQPVLLTTAGTNGNAADIRFFVEGAEVDDVDGYSRVVVMFDGHDTDELTKARAQWKALRQGDHSLTYWQQGEGGRWQKKA</sequence>
<dbReference type="GO" id="GO:0006260">
    <property type="term" value="P:DNA replication"/>
    <property type="evidence" value="ECO:0007669"/>
    <property type="project" value="InterPro"/>
</dbReference>
<dbReference type="GO" id="GO:0003887">
    <property type="term" value="F:DNA-directed DNA polymerase activity"/>
    <property type="evidence" value="ECO:0007669"/>
    <property type="project" value="UniProtKB-EC"/>
</dbReference>
<dbReference type="GO" id="GO:0003677">
    <property type="term" value="F:DNA binding"/>
    <property type="evidence" value="ECO:0007669"/>
    <property type="project" value="InterPro"/>
</dbReference>
<accession>A0A7W6KFX9</accession>
<dbReference type="Pfam" id="PF04364">
    <property type="entry name" value="DNA_pol3_chi"/>
    <property type="match status" value="1"/>
</dbReference>
<keyword evidence="1" id="KW-0548">Nucleotidyltransferase</keyword>
<organism evidence="1 2">
    <name type="scientific">Martelella radicis</name>
    <dbReference type="NCBI Taxonomy" id="1397476"/>
    <lineage>
        <taxon>Bacteria</taxon>
        <taxon>Pseudomonadati</taxon>
        <taxon>Pseudomonadota</taxon>
        <taxon>Alphaproteobacteria</taxon>
        <taxon>Hyphomicrobiales</taxon>
        <taxon>Aurantimonadaceae</taxon>
        <taxon>Martelella</taxon>
    </lineage>
</organism>
<dbReference type="InterPro" id="IPR036768">
    <property type="entry name" value="PolIII_chi_sf"/>
</dbReference>
<dbReference type="PANTHER" id="PTHR38767">
    <property type="entry name" value="DNA POLYMERASE III SUBUNIT CHI"/>
    <property type="match status" value="1"/>
</dbReference>
<dbReference type="Proteomes" id="UP000530571">
    <property type="component" value="Unassembled WGS sequence"/>
</dbReference>